<keyword evidence="3" id="KW-1185">Reference proteome</keyword>
<dbReference type="AlphaFoldDB" id="A0A4Z2H2G7"/>
<feature type="region of interest" description="Disordered" evidence="1">
    <location>
        <begin position="112"/>
        <end position="142"/>
    </location>
</feature>
<protein>
    <submittedName>
        <fullName evidence="2">Uncharacterized protein</fullName>
    </submittedName>
</protein>
<dbReference type="EMBL" id="SRLO01000355">
    <property type="protein sequence ID" value="TNN59495.1"/>
    <property type="molecule type" value="Genomic_DNA"/>
</dbReference>
<evidence type="ECO:0000313" key="3">
    <source>
        <dbReference type="Proteomes" id="UP000314294"/>
    </source>
</evidence>
<feature type="compositionally biased region" description="Basic and acidic residues" evidence="1">
    <location>
        <begin position="126"/>
        <end position="139"/>
    </location>
</feature>
<proteinExistence type="predicted"/>
<reference evidence="2 3" key="1">
    <citation type="submission" date="2019-03" db="EMBL/GenBank/DDBJ databases">
        <title>First draft genome of Liparis tanakae, snailfish: a comprehensive survey of snailfish specific genes.</title>
        <authorList>
            <person name="Kim W."/>
            <person name="Song I."/>
            <person name="Jeong J.-H."/>
            <person name="Kim D."/>
            <person name="Kim S."/>
            <person name="Ryu S."/>
            <person name="Song J.Y."/>
            <person name="Lee S.K."/>
        </authorList>
    </citation>
    <scope>NUCLEOTIDE SEQUENCE [LARGE SCALE GENOMIC DNA]</scope>
    <source>
        <tissue evidence="2">Muscle</tissue>
    </source>
</reference>
<feature type="region of interest" description="Disordered" evidence="1">
    <location>
        <begin position="19"/>
        <end position="92"/>
    </location>
</feature>
<dbReference type="Proteomes" id="UP000314294">
    <property type="component" value="Unassembled WGS sequence"/>
</dbReference>
<sequence>MELGGQRQSMVFGEVLKGWTLGAGSANGDDSRPRRRPIRTRENTCGGIGGNRSTRRARRKSHESGAGGPALLRHGHVGRVPPDRAAEDDFSVQHRWQTDLAPPSELGFTRQLLKDGGEENVVPPPDRNDGSEKLRKSEEEGAEGVLLALGPVEAEADVEEVAMVTTAEGRGFPEVARDLRPPLWPAT</sequence>
<comment type="caution">
    <text evidence="2">The sequence shown here is derived from an EMBL/GenBank/DDBJ whole genome shotgun (WGS) entry which is preliminary data.</text>
</comment>
<name>A0A4Z2H2G7_9TELE</name>
<evidence type="ECO:0000313" key="2">
    <source>
        <dbReference type="EMBL" id="TNN59495.1"/>
    </source>
</evidence>
<gene>
    <name evidence="2" type="ORF">EYF80_030310</name>
</gene>
<organism evidence="2 3">
    <name type="scientific">Liparis tanakae</name>
    <name type="common">Tanaka's snailfish</name>
    <dbReference type="NCBI Taxonomy" id="230148"/>
    <lineage>
        <taxon>Eukaryota</taxon>
        <taxon>Metazoa</taxon>
        <taxon>Chordata</taxon>
        <taxon>Craniata</taxon>
        <taxon>Vertebrata</taxon>
        <taxon>Euteleostomi</taxon>
        <taxon>Actinopterygii</taxon>
        <taxon>Neopterygii</taxon>
        <taxon>Teleostei</taxon>
        <taxon>Neoteleostei</taxon>
        <taxon>Acanthomorphata</taxon>
        <taxon>Eupercaria</taxon>
        <taxon>Perciformes</taxon>
        <taxon>Cottioidei</taxon>
        <taxon>Cottales</taxon>
        <taxon>Liparidae</taxon>
        <taxon>Liparis</taxon>
    </lineage>
</organism>
<accession>A0A4Z2H2G7</accession>
<evidence type="ECO:0000256" key="1">
    <source>
        <dbReference type="SAM" id="MobiDB-lite"/>
    </source>
</evidence>